<organism evidence="18 19">
    <name type="scientific">Thalassospira xianhensis MCCC 1A02616</name>
    <dbReference type="NCBI Taxonomy" id="1177929"/>
    <lineage>
        <taxon>Bacteria</taxon>
        <taxon>Pseudomonadati</taxon>
        <taxon>Pseudomonadota</taxon>
        <taxon>Alphaproteobacteria</taxon>
        <taxon>Rhodospirillales</taxon>
        <taxon>Thalassospiraceae</taxon>
        <taxon>Thalassospira</taxon>
    </lineage>
</organism>
<dbReference type="Pfam" id="PF02518">
    <property type="entry name" value="HATPase_c"/>
    <property type="match status" value="1"/>
</dbReference>
<feature type="transmembrane region" description="Helical" evidence="13">
    <location>
        <begin position="6"/>
        <end position="25"/>
    </location>
</feature>
<dbReference type="PROSITE" id="PS50113">
    <property type="entry name" value="PAC"/>
    <property type="match status" value="1"/>
</dbReference>
<evidence type="ECO:0000256" key="11">
    <source>
        <dbReference type="PROSITE-ProRule" id="PRU00169"/>
    </source>
</evidence>
<dbReference type="InterPro" id="IPR003594">
    <property type="entry name" value="HATPase_dom"/>
</dbReference>
<dbReference type="InterPro" id="IPR038377">
    <property type="entry name" value="Na/Glc_symporter_sf"/>
</dbReference>
<feature type="domain" description="PAS" evidence="16">
    <location>
        <begin position="777"/>
        <end position="847"/>
    </location>
</feature>
<dbReference type="GO" id="GO:0005886">
    <property type="term" value="C:plasma membrane"/>
    <property type="evidence" value="ECO:0007669"/>
    <property type="project" value="TreeGrafter"/>
</dbReference>
<evidence type="ECO:0000259" key="15">
    <source>
        <dbReference type="PROSITE" id="PS50110"/>
    </source>
</evidence>
<dbReference type="Pfam" id="PF08448">
    <property type="entry name" value="PAS_4"/>
    <property type="match status" value="1"/>
</dbReference>
<feature type="transmembrane region" description="Helical" evidence="13">
    <location>
        <begin position="421"/>
        <end position="442"/>
    </location>
</feature>
<dbReference type="EMBL" id="JPWA01000044">
    <property type="protein sequence ID" value="RCK03885.1"/>
    <property type="molecule type" value="Genomic_DNA"/>
</dbReference>
<evidence type="ECO:0000256" key="10">
    <source>
        <dbReference type="ARBA" id="ARBA00023136"/>
    </source>
</evidence>
<feature type="transmembrane region" description="Helical" evidence="13">
    <location>
        <begin position="335"/>
        <end position="368"/>
    </location>
</feature>
<dbReference type="PROSITE" id="PS50283">
    <property type="entry name" value="NA_SOLUT_SYMP_3"/>
    <property type="match status" value="1"/>
</dbReference>
<dbReference type="NCBIfam" id="TIGR00229">
    <property type="entry name" value="sensory_box"/>
    <property type="match status" value="1"/>
</dbReference>
<dbReference type="InterPro" id="IPR036097">
    <property type="entry name" value="HisK_dim/P_sf"/>
</dbReference>
<feature type="transmembrane region" description="Helical" evidence="13">
    <location>
        <begin position="166"/>
        <end position="183"/>
    </location>
</feature>
<comment type="subcellular location">
    <subcellularLocation>
        <location evidence="2">Membrane</location>
        <topology evidence="2">Multi-pass membrane protein</topology>
    </subcellularLocation>
</comment>
<keyword evidence="7 13" id="KW-0812">Transmembrane</keyword>
<dbReference type="Pfam" id="PF00512">
    <property type="entry name" value="HisKA"/>
    <property type="match status" value="1"/>
</dbReference>
<dbReference type="InterPro" id="IPR013656">
    <property type="entry name" value="PAS_4"/>
</dbReference>
<dbReference type="CDD" id="cd00075">
    <property type="entry name" value="HATPase"/>
    <property type="match status" value="1"/>
</dbReference>
<dbReference type="CDD" id="cd10322">
    <property type="entry name" value="SLC5sbd"/>
    <property type="match status" value="1"/>
</dbReference>
<comment type="catalytic activity">
    <reaction evidence="1">
        <text>ATP + protein L-histidine = ADP + protein N-phospho-L-histidine.</text>
        <dbReference type="EC" id="2.7.13.3"/>
    </reaction>
</comment>
<dbReference type="InterPro" id="IPR011006">
    <property type="entry name" value="CheY-like_superfamily"/>
</dbReference>
<keyword evidence="12" id="KW-0175">Coiled coil</keyword>
<dbReference type="PROSITE" id="PS50112">
    <property type="entry name" value="PAS"/>
    <property type="match status" value="2"/>
</dbReference>
<evidence type="ECO:0000256" key="6">
    <source>
        <dbReference type="ARBA" id="ARBA00022679"/>
    </source>
</evidence>
<feature type="transmembrane region" description="Helical" evidence="13">
    <location>
        <begin position="37"/>
        <end position="56"/>
    </location>
</feature>
<evidence type="ECO:0000256" key="13">
    <source>
        <dbReference type="SAM" id="Phobius"/>
    </source>
</evidence>
<dbReference type="EC" id="2.7.13.3" evidence="4"/>
<comment type="caution">
    <text evidence="18">The sequence shown here is derived from an EMBL/GenBank/DDBJ whole genome shotgun (WGS) entry which is preliminary data.</text>
</comment>
<feature type="modified residue" description="4-aspartylphosphate" evidence="11">
    <location>
        <position position="1255"/>
    </location>
</feature>
<keyword evidence="6" id="KW-0808">Transferase</keyword>
<dbReference type="CDD" id="cd00082">
    <property type="entry name" value="HisKA"/>
    <property type="match status" value="1"/>
</dbReference>
<reference evidence="18 19" key="1">
    <citation type="submission" date="2014-07" db="EMBL/GenBank/DDBJ databases">
        <title>Draft genome sequence of Thalassospira xianhensis P-4 (MCCC 1A02616).</title>
        <authorList>
            <person name="Lai Q."/>
            <person name="Shao Z."/>
        </authorList>
    </citation>
    <scope>NUCLEOTIDE SEQUENCE [LARGE SCALE GENOMIC DNA]</scope>
    <source>
        <strain evidence="18 19">MCCC 1A02616</strain>
    </source>
</reference>
<dbReference type="GO" id="GO:0022857">
    <property type="term" value="F:transmembrane transporter activity"/>
    <property type="evidence" value="ECO:0007669"/>
    <property type="project" value="InterPro"/>
</dbReference>
<dbReference type="SMART" id="SM00091">
    <property type="entry name" value="PAS"/>
    <property type="match status" value="2"/>
</dbReference>
<dbReference type="Gene3D" id="3.30.450.20">
    <property type="entry name" value="PAS domain"/>
    <property type="match status" value="2"/>
</dbReference>
<feature type="domain" description="PAS" evidence="16">
    <location>
        <begin position="651"/>
        <end position="693"/>
    </location>
</feature>
<evidence type="ECO:0000313" key="19">
    <source>
        <dbReference type="Proteomes" id="UP000252419"/>
    </source>
</evidence>
<dbReference type="PRINTS" id="PR00344">
    <property type="entry name" value="BCTRLSENSOR"/>
</dbReference>
<evidence type="ECO:0000256" key="4">
    <source>
        <dbReference type="ARBA" id="ARBA00012438"/>
    </source>
</evidence>
<keyword evidence="9 13" id="KW-1133">Transmembrane helix</keyword>
<dbReference type="PANTHER" id="PTHR43047:SF9">
    <property type="entry name" value="HISTIDINE KINASE"/>
    <property type="match status" value="1"/>
</dbReference>
<dbReference type="RefSeq" id="WP_114123764.1">
    <property type="nucleotide sequence ID" value="NZ_JPWA01000044.1"/>
</dbReference>
<feature type="transmembrane region" description="Helical" evidence="13">
    <location>
        <begin position="389"/>
        <end position="409"/>
    </location>
</feature>
<dbReference type="NCBIfam" id="NF041832">
    <property type="entry name" value="near_NosP_CTERM"/>
    <property type="match status" value="1"/>
</dbReference>
<feature type="transmembrane region" description="Helical" evidence="13">
    <location>
        <begin position="288"/>
        <end position="312"/>
    </location>
</feature>
<dbReference type="PROSITE" id="PS50109">
    <property type="entry name" value="HIS_KIN"/>
    <property type="match status" value="1"/>
</dbReference>
<dbReference type="Gene3D" id="1.20.1730.10">
    <property type="entry name" value="Sodium/glucose cotransporter"/>
    <property type="match status" value="1"/>
</dbReference>
<evidence type="ECO:0000256" key="7">
    <source>
        <dbReference type="ARBA" id="ARBA00022692"/>
    </source>
</evidence>
<feature type="transmembrane region" description="Helical" evidence="13">
    <location>
        <begin position="449"/>
        <end position="471"/>
    </location>
</feature>
<proteinExistence type="inferred from homology"/>
<keyword evidence="19" id="KW-1185">Reference proteome</keyword>
<evidence type="ECO:0000259" key="17">
    <source>
        <dbReference type="PROSITE" id="PS50113"/>
    </source>
</evidence>
<dbReference type="InterPro" id="IPR005467">
    <property type="entry name" value="His_kinase_dom"/>
</dbReference>
<feature type="transmembrane region" description="Helical" evidence="13">
    <location>
        <begin position="68"/>
        <end position="87"/>
    </location>
</feature>
<evidence type="ECO:0000256" key="12">
    <source>
        <dbReference type="SAM" id="Coils"/>
    </source>
</evidence>
<feature type="domain" description="PAC" evidence="17">
    <location>
        <begin position="849"/>
        <end position="916"/>
    </location>
</feature>
<feature type="domain" description="Histidine kinase" evidence="14">
    <location>
        <begin position="959"/>
        <end position="1172"/>
    </location>
</feature>
<dbReference type="GO" id="GO:0009927">
    <property type="term" value="F:histidine phosphotransfer kinase activity"/>
    <property type="evidence" value="ECO:0007669"/>
    <property type="project" value="TreeGrafter"/>
</dbReference>
<sequence>MLQGGLIFIVAMAYIGLLFAIAHYGDKYAEKWRASRLKPSIYALSMAVYCTSWTFFGSVGTASTRGWAFLPIYIGPIIMMVVGFGVMTKIATVCREQNITSIADFLGSRYGKSQSLAALVAIIAVIGVLAYIALQLKAVSLSFDVLIGEVGEQIVRHSAADFSKDTAFYVTILMAVFAILFGVRYIHASEHHDGLILAVAFESLVKLVALLFVGLFVVYGLFDGFGDMQIRAAANPDITEMFKPDAWLTSHFFISTLLALFAIFCLPRQFHVTFVENDDSRNLKSARWLFPGYLIAINIFVVPIAIAGILLFGGDPAVNPDTFVLTLPLLGGENWLAVFAFVGGLSASTGMVIVSCVAVSTMVCNDLVMPLLLRSQKLQGRFAGDVSQVLLKVRRAAIIAILFLAYGFYRFLSEKYALADIGLLSFAAVAQFGPAVLAAIYLKSINRTGVRIGLISGFVLWTYTLLLPSFIQSGLLPMSILTEGPLGIGILRPQALLGVGIEDHLTHGVVWSLGVNFVLMFVGSAIGVQGVTQRRQAQLFVDIYRKDTKARNDTWPGRVTLGDLEDLAARFLGKHWAQRAFRTYLKQRGDDSKRSDIADFDAANFTEHLLSGAVGAASSRVVMALLLPDKAVSRRDAMELLDEASEAIKFNRDLLLNTLENISQGVGVFDQNLRLATWNHRFIDLLGITASDIQVTLPLSELVDICRDNGARAVDIDILLGRNAAPQMRRLPHTYERKRADGMVLEMRTNPMPDGGFVATIADITARVRTEEALRESERNIRIYTDNIPVMIAYADKNQRLRFTNRPYERMFGIRRIEAHGMAVREAVGEERYVRLEPMIRAVLEGYRQSFEIDFPAPKEGWGSGNGDGDVRSEREARYAEGTYIPHFDETGEVLGYFCIYHDITERRNAERALKDANEGLEARVTERTHALEELNSELSVAKEQAETANDTKTRFFAAASHDLLQPLNAARLFTVALGGKELRDDIHDLVNKVDLSLKGVEELLNELLDICKLDAGAMQPTIRDFRVSDVLNALKTEFTPVAEKAGLRFAVHPRDVWVKSDSRLLRRILQNFISNALRYTRHGGAVVGCRMRGDKIRIEVWDSGPGIPEDKLKIIFREFHRLEGPETTDVKGLGLGLAIVDRLGRSLDHAVSVRSRPGRGTVFSVDVPIGQMDETALPKPRRRMAGELGGLRVLCIDNEPDILDGMRAMLENWNCVVGTARSGIDAEKLLVPQKVMADKEGFEPVFAPDIILADYHLSSGETGLDVLIRLRDQHGFDIPGVLITADRSTETAELIKAQRFALLNKPLRPAKLRALMTRALTRQSSDAAE</sequence>
<dbReference type="InterPro" id="IPR035965">
    <property type="entry name" value="PAS-like_dom_sf"/>
</dbReference>
<dbReference type="Pfam" id="PF12860">
    <property type="entry name" value="PAS_7"/>
    <property type="match status" value="1"/>
</dbReference>
<evidence type="ECO:0000313" key="18">
    <source>
        <dbReference type="EMBL" id="RCK03885.1"/>
    </source>
</evidence>
<dbReference type="FunFam" id="1.10.287.130:FF:000063">
    <property type="entry name" value="Hybrid sensor histidine kinase/response regulator"/>
    <property type="match status" value="1"/>
</dbReference>
<dbReference type="FunFam" id="3.30.565.10:FF:000049">
    <property type="entry name" value="Two-component sensor histidine kinase"/>
    <property type="match status" value="1"/>
</dbReference>
<dbReference type="PANTHER" id="PTHR43047">
    <property type="entry name" value="TWO-COMPONENT HISTIDINE PROTEIN KINASE"/>
    <property type="match status" value="1"/>
</dbReference>
<dbReference type="SUPFAM" id="SSF52172">
    <property type="entry name" value="CheY-like"/>
    <property type="match status" value="1"/>
</dbReference>
<keyword evidence="8 18" id="KW-0418">Kinase</keyword>
<dbReference type="InterPro" id="IPR000014">
    <property type="entry name" value="PAS"/>
</dbReference>
<dbReference type="InterPro" id="IPR036890">
    <property type="entry name" value="HATPase_C_sf"/>
</dbReference>
<dbReference type="Gene3D" id="3.40.50.2300">
    <property type="match status" value="1"/>
</dbReference>
<evidence type="ECO:0000256" key="5">
    <source>
        <dbReference type="ARBA" id="ARBA00022553"/>
    </source>
</evidence>
<dbReference type="SUPFAM" id="SSF55785">
    <property type="entry name" value="PYP-like sensor domain (PAS domain)"/>
    <property type="match status" value="2"/>
</dbReference>
<keyword evidence="10 13" id="KW-0472">Membrane</keyword>
<evidence type="ECO:0000256" key="9">
    <source>
        <dbReference type="ARBA" id="ARBA00022989"/>
    </source>
</evidence>
<feature type="transmembrane region" description="Helical" evidence="13">
    <location>
        <begin position="195"/>
        <end position="222"/>
    </location>
</feature>
<dbReference type="InterPro" id="IPR004358">
    <property type="entry name" value="Sig_transdc_His_kin-like_C"/>
</dbReference>
<dbReference type="Proteomes" id="UP000252419">
    <property type="component" value="Unassembled WGS sequence"/>
</dbReference>
<dbReference type="PROSITE" id="PS50110">
    <property type="entry name" value="RESPONSE_REGULATORY"/>
    <property type="match status" value="1"/>
</dbReference>
<evidence type="ECO:0000256" key="2">
    <source>
        <dbReference type="ARBA" id="ARBA00004141"/>
    </source>
</evidence>
<dbReference type="SUPFAM" id="SSF47384">
    <property type="entry name" value="Homodimeric domain of signal transducing histidine kinase"/>
    <property type="match status" value="1"/>
</dbReference>
<dbReference type="SMART" id="SM00388">
    <property type="entry name" value="HisKA"/>
    <property type="match status" value="1"/>
</dbReference>
<evidence type="ECO:0000259" key="14">
    <source>
        <dbReference type="PROSITE" id="PS50109"/>
    </source>
</evidence>
<feature type="transmembrane region" description="Helical" evidence="13">
    <location>
        <begin position="116"/>
        <end position="134"/>
    </location>
</feature>
<dbReference type="SMART" id="SM00448">
    <property type="entry name" value="REC"/>
    <property type="match status" value="1"/>
</dbReference>
<dbReference type="SMART" id="SM00387">
    <property type="entry name" value="HATPase_c"/>
    <property type="match status" value="1"/>
</dbReference>
<feature type="coiled-coil region" evidence="12">
    <location>
        <begin position="918"/>
        <end position="952"/>
    </location>
</feature>
<feature type="domain" description="Response regulatory" evidence="15">
    <location>
        <begin position="1193"/>
        <end position="1321"/>
    </location>
</feature>
<dbReference type="InterPro" id="IPR000700">
    <property type="entry name" value="PAS-assoc_C"/>
</dbReference>
<dbReference type="CDD" id="cd00156">
    <property type="entry name" value="REC"/>
    <property type="match status" value="1"/>
</dbReference>
<dbReference type="SUPFAM" id="SSF55874">
    <property type="entry name" value="ATPase domain of HSP90 chaperone/DNA topoisomerase II/histidine kinase"/>
    <property type="match status" value="1"/>
</dbReference>
<accession>A0A367U6F7</accession>
<dbReference type="Gene3D" id="1.10.287.130">
    <property type="match status" value="1"/>
</dbReference>
<dbReference type="InterPro" id="IPR001734">
    <property type="entry name" value="Na/solute_symporter"/>
</dbReference>
<keyword evidence="5 11" id="KW-0597">Phosphoprotein</keyword>
<name>A0A367U6F7_9PROT</name>
<evidence type="ECO:0000256" key="8">
    <source>
        <dbReference type="ARBA" id="ARBA00022777"/>
    </source>
</evidence>
<evidence type="ECO:0000259" key="16">
    <source>
        <dbReference type="PROSITE" id="PS50112"/>
    </source>
</evidence>
<gene>
    <name evidence="18" type="ORF">TH5_22970</name>
</gene>
<dbReference type="InterPro" id="IPR003661">
    <property type="entry name" value="HisK_dim/P_dom"/>
</dbReference>
<evidence type="ECO:0000256" key="1">
    <source>
        <dbReference type="ARBA" id="ARBA00000085"/>
    </source>
</evidence>
<dbReference type="GO" id="GO:0000155">
    <property type="term" value="F:phosphorelay sensor kinase activity"/>
    <property type="evidence" value="ECO:0007669"/>
    <property type="project" value="InterPro"/>
</dbReference>
<comment type="similarity">
    <text evidence="3">Belongs to the sodium:solute symporter (SSF) (TC 2.A.21) family.</text>
</comment>
<dbReference type="InterPro" id="IPR001789">
    <property type="entry name" value="Sig_transdc_resp-reg_receiver"/>
</dbReference>
<evidence type="ECO:0000256" key="3">
    <source>
        <dbReference type="ARBA" id="ARBA00006434"/>
    </source>
</evidence>
<dbReference type="Pfam" id="PF00072">
    <property type="entry name" value="Response_reg"/>
    <property type="match status" value="1"/>
</dbReference>
<feature type="transmembrane region" description="Helical" evidence="13">
    <location>
        <begin position="246"/>
        <end position="267"/>
    </location>
</feature>
<dbReference type="Gene3D" id="3.30.565.10">
    <property type="entry name" value="Histidine kinase-like ATPase, C-terminal domain"/>
    <property type="match status" value="1"/>
</dbReference>
<protein>
    <recommendedName>
        <fullName evidence="4">histidine kinase</fullName>
        <ecNumber evidence="4">2.7.13.3</ecNumber>
    </recommendedName>
</protein>